<gene>
    <name evidence="3" type="ORF">PGT21_007250</name>
</gene>
<organism evidence="3 4">
    <name type="scientific">Puccinia graminis f. sp. tritici</name>
    <dbReference type="NCBI Taxonomy" id="56615"/>
    <lineage>
        <taxon>Eukaryota</taxon>
        <taxon>Fungi</taxon>
        <taxon>Dikarya</taxon>
        <taxon>Basidiomycota</taxon>
        <taxon>Pucciniomycotina</taxon>
        <taxon>Pucciniomycetes</taxon>
        <taxon>Pucciniales</taxon>
        <taxon>Pucciniaceae</taxon>
        <taxon>Puccinia</taxon>
    </lineage>
</organism>
<keyword evidence="4" id="KW-1185">Reference proteome</keyword>
<comment type="caution">
    <text evidence="3">The sequence shown here is derived from an EMBL/GenBank/DDBJ whole genome shotgun (WGS) entry which is preliminary data.</text>
</comment>
<keyword evidence="2" id="KW-0812">Transmembrane</keyword>
<keyword evidence="2" id="KW-0472">Membrane</keyword>
<evidence type="ECO:0000256" key="1">
    <source>
        <dbReference type="SAM" id="MobiDB-lite"/>
    </source>
</evidence>
<dbReference type="EMBL" id="VSWC01000131">
    <property type="protein sequence ID" value="KAA1080443.1"/>
    <property type="molecule type" value="Genomic_DNA"/>
</dbReference>
<feature type="transmembrane region" description="Helical" evidence="2">
    <location>
        <begin position="99"/>
        <end position="125"/>
    </location>
</feature>
<reference evidence="3 4" key="1">
    <citation type="submission" date="2019-05" db="EMBL/GenBank/DDBJ databases">
        <title>Emergence of the Ug99 lineage of the wheat stem rust pathogen through somatic hybridization.</title>
        <authorList>
            <person name="Li F."/>
            <person name="Upadhyaya N.M."/>
            <person name="Sperschneider J."/>
            <person name="Matny O."/>
            <person name="Nguyen-Phuc H."/>
            <person name="Mago R."/>
            <person name="Raley C."/>
            <person name="Miller M.E."/>
            <person name="Silverstein K.A.T."/>
            <person name="Henningsen E."/>
            <person name="Hirsch C.D."/>
            <person name="Visser B."/>
            <person name="Pretorius Z.A."/>
            <person name="Steffenson B.J."/>
            <person name="Schwessinger B."/>
            <person name="Dodds P.N."/>
            <person name="Figueroa M."/>
        </authorList>
    </citation>
    <scope>NUCLEOTIDE SEQUENCE [LARGE SCALE GENOMIC DNA]</scope>
    <source>
        <strain evidence="3">21-0</strain>
    </source>
</reference>
<evidence type="ECO:0000313" key="3">
    <source>
        <dbReference type="EMBL" id="KAA1080443.1"/>
    </source>
</evidence>
<protein>
    <submittedName>
        <fullName evidence="3">Uncharacterized protein</fullName>
    </submittedName>
</protein>
<feature type="transmembrane region" description="Helical" evidence="2">
    <location>
        <begin position="145"/>
        <end position="168"/>
    </location>
</feature>
<feature type="transmembrane region" description="Helical" evidence="2">
    <location>
        <begin position="361"/>
        <end position="382"/>
    </location>
</feature>
<feature type="transmembrane region" description="Helical" evidence="2">
    <location>
        <begin position="282"/>
        <end position="309"/>
    </location>
</feature>
<dbReference type="Proteomes" id="UP000324748">
    <property type="component" value="Unassembled WGS sequence"/>
</dbReference>
<proteinExistence type="predicted"/>
<evidence type="ECO:0000256" key="2">
    <source>
        <dbReference type="SAM" id="Phobius"/>
    </source>
</evidence>
<keyword evidence="2" id="KW-1133">Transmembrane helix</keyword>
<accession>A0A5B0MVU1</accession>
<feature type="region of interest" description="Disordered" evidence="1">
    <location>
        <begin position="428"/>
        <end position="453"/>
    </location>
</feature>
<feature type="transmembrane region" description="Helical" evidence="2">
    <location>
        <begin position="189"/>
        <end position="213"/>
    </location>
</feature>
<evidence type="ECO:0000313" key="4">
    <source>
        <dbReference type="Proteomes" id="UP000324748"/>
    </source>
</evidence>
<sequence length="494" mass="56301">MRKNLRRFMSKQSSSAATPAGFNPFAYQVDHINSHFFSQFSGFTKGLLIFLFICHLVIAIFCSIILVLPYFQGTKRSQWIFRKLYIKTHPGANVYKAPLFWINAGVLMTISQLISSVATQAYIIIWFKIANAGKPTHTLTEPTLGLMFMCEMLTYWGLMHCFVVAIYYDHETQVENIAKEDKRWTPSPTFINVLFLGFPMVIVIATVTLFSIMSVFHAQLVNLIEELLNALRQGSSDWDQLRVPSTSVDEKYLLVTQLAEVVSEAKIFGDQILIRVGRSIHFIHILLSIILALICITFLCFIGVFSILIRKFQQQNGLSGHESSESSSPFRRWFKPKGWRSTSEEKSRSNRRLINRQFFHLLIRAVFIIIAMLTSVTLFSLWVTRTGDFIMSPYWRGVTSWVSTLACTWSSVPIAWQCWRLYQDQLGETPQDSNSKDTSSMGKMIQSNSATSNALESEGEEIEITILSQKSQSPAAVKMEANVTNPLEQRETIL</sequence>
<name>A0A5B0MVU1_PUCGR</name>
<feature type="transmembrane region" description="Helical" evidence="2">
    <location>
        <begin position="47"/>
        <end position="71"/>
    </location>
</feature>
<dbReference type="OrthoDB" id="2505786at2759"/>
<dbReference type="AlphaFoldDB" id="A0A5B0MVU1"/>